<gene>
    <name evidence="3" type="ORF">COCSUDRAFT_48869</name>
</gene>
<feature type="region of interest" description="Disordered" evidence="1">
    <location>
        <begin position="590"/>
        <end position="629"/>
    </location>
</feature>
<comment type="caution">
    <text evidence="3">The sequence shown here is derived from an EMBL/GenBank/DDBJ whole genome shotgun (WGS) entry which is preliminary data.</text>
</comment>
<dbReference type="PANTHER" id="PTHR37231">
    <property type="entry name" value="EXPRESSED PROTEIN"/>
    <property type="match status" value="1"/>
</dbReference>
<keyword evidence="4" id="KW-1185">Reference proteome</keyword>
<dbReference type="CDD" id="cd05467">
    <property type="entry name" value="CBM20"/>
    <property type="match status" value="1"/>
</dbReference>
<dbReference type="Proteomes" id="UP000007264">
    <property type="component" value="Unassembled WGS sequence"/>
</dbReference>
<dbReference type="OrthoDB" id="515465at2759"/>
<dbReference type="EMBL" id="AGSI01000018">
    <property type="protein sequence ID" value="EIE19793.1"/>
    <property type="molecule type" value="Genomic_DNA"/>
</dbReference>
<evidence type="ECO:0000256" key="1">
    <source>
        <dbReference type="SAM" id="MobiDB-lite"/>
    </source>
</evidence>
<sequence length="1081" mass="109587">MRSCGAQPCEAHLLRSPALGACRKPFRTGNARANGRSCHRQLTSVRYNGLIPCVLFTRRSEVPGSLQRPGLPQRRGALKCEAASGSTVRITTQHEVAFGEVVKAVGTQEQLGAWDPAAAPGLTWAEGNKWSVDLALPPDTYEFKLVVVREDGSAAEWEPGTNREIKVEEAGDEKIVAECAWSDTATTVLSIDGAGAPTSPATESEGAAAQVEAAEAEAESAGTTLSEVEPSPPETEPLIINQASKAPKDSEAVMPGEAQRPVGDVQQDDAENALEAATEPEGELEEPTPSLDKETPTVPGGADEWGPAGGGEMGSVDEADVEKQERSEVQQRWADNIQEAPDTPAEPQPAEATPEPAPPASHASAPASASATEELEGTGGVLNVEAQGGSVAEAAASPLAAAKFEAAPTPQQIASGTLEVAAEGGKVADAAAGPVAQAVFKTDAAPSDSSSPPAGLQVLVGTLGLFAAPVVAWSLYTLSSTGCGLPPGPGGLLGALEGLSYVTLLGLAAWSIGMKATTSKGLPAGPGGILGAAEGLSYLTLAAGAVVLVLQVKNYGYVPSALPDAKCFGDEGPKSPSDITRSLADAFASKEAPRLSDGVQEVARSGQSSSVADAAASSSRAAAPETGGQGTSLALGWLRPPLPGGALSIAQLPATTPHPVISELAATEADPPVAPADAAVGQAVQAAKRRIGKELTSQQDRLEEVYSGALDGLSGADIAPAVEELETLFTRLARVIGDALPSLGERLSGIFSGADKPQPPPAAVVSGWLSGAVDRLHSVTGAEAPACREQIGLQVASPAVGLEGGSLTTLAERAAPGHSRGQANMIILDRGLLRQMDERLPEERAYGSWTTAAQSGQARMVQVAFDLSDLAVSADIGFTAAATNAVTAAVNVNSQLTEQVIAPLRAAAGNVRRIADEISRLAAAIDGEAANGRRAALAESAEALQAALGSATQTVSGANSGLPALVAQLQDAVAALKQACPPEGVERDKVGRVVRKLEAATVVLREAAESGEVSSSLQSAQKQVEALELPGAGALAASETQPALASIEKAVDGLHSVLAELDAAVGAAKDISAPSAPPLKD</sequence>
<dbReference type="KEGG" id="csl:COCSUDRAFT_48869"/>
<dbReference type="Gene3D" id="2.60.40.10">
    <property type="entry name" value="Immunoglobulins"/>
    <property type="match status" value="1"/>
</dbReference>
<dbReference type="RefSeq" id="XP_005644337.1">
    <property type="nucleotide sequence ID" value="XM_005644280.1"/>
</dbReference>
<dbReference type="SUPFAM" id="SSF49452">
    <property type="entry name" value="Starch-binding domain-like"/>
    <property type="match status" value="1"/>
</dbReference>
<name>I0YN24_COCSC</name>
<dbReference type="InterPro" id="IPR002044">
    <property type="entry name" value="CBM20"/>
</dbReference>
<reference evidence="3 4" key="1">
    <citation type="journal article" date="2012" name="Genome Biol.">
        <title>The genome of the polar eukaryotic microalga coccomyxa subellipsoidea reveals traits of cold adaptation.</title>
        <authorList>
            <person name="Blanc G."/>
            <person name="Agarkova I."/>
            <person name="Grimwood J."/>
            <person name="Kuo A."/>
            <person name="Brueggeman A."/>
            <person name="Dunigan D."/>
            <person name="Gurnon J."/>
            <person name="Ladunga I."/>
            <person name="Lindquist E."/>
            <person name="Lucas S."/>
            <person name="Pangilinan J."/>
            <person name="Proschold T."/>
            <person name="Salamov A."/>
            <person name="Schmutz J."/>
            <person name="Weeks D."/>
            <person name="Yamada T."/>
            <person name="Claverie J.M."/>
            <person name="Grigoriev I."/>
            <person name="Van Etten J."/>
            <person name="Lomsadze A."/>
            <person name="Borodovsky M."/>
        </authorList>
    </citation>
    <scope>NUCLEOTIDE SEQUENCE [LARGE SCALE GENOMIC DNA]</scope>
    <source>
        <strain evidence="3 4">C-169</strain>
    </source>
</reference>
<dbReference type="PROSITE" id="PS51166">
    <property type="entry name" value="CBM20"/>
    <property type="match status" value="1"/>
</dbReference>
<dbReference type="SMART" id="SM01065">
    <property type="entry name" value="CBM_2"/>
    <property type="match status" value="1"/>
</dbReference>
<dbReference type="Pfam" id="PF00686">
    <property type="entry name" value="CBM_20"/>
    <property type="match status" value="1"/>
</dbReference>
<evidence type="ECO:0000313" key="4">
    <source>
        <dbReference type="Proteomes" id="UP000007264"/>
    </source>
</evidence>
<feature type="compositionally biased region" description="Acidic residues" evidence="1">
    <location>
        <begin position="266"/>
        <end position="286"/>
    </location>
</feature>
<protein>
    <recommendedName>
        <fullName evidence="2">CBM20 domain-containing protein</fullName>
    </recommendedName>
</protein>
<evidence type="ECO:0000313" key="3">
    <source>
        <dbReference type="EMBL" id="EIE19793.1"/>
    </source>
</evidence>
<accession>I0YN24</accession>
<dbReference type="eggNOG" id="KOG3017">
    <property type="taxonomic scope" value="Eukaryota"/>
</dbReference>
<feature type="region of interest" description="Disordered" evidence="1">
    <location>
        <begin position="191"/>
        <end position="375"/>
    </location>
</feature>
<feature type="compositionally biased region" description="Low complexity" evidence="1">
    <location>
        <begin position="605"/>
        <end position="623"/>
    </location>
</feature>
<feature type="compositionally biased region" description="Low complexity" evidence="1">
    <location>
        <begin position="203"/>
        <end position="229"/>
    </location>
</feature>
<feature type="compositionally biased region" description="Low complexity" evidence="1">
    <location>
        <begin position="339"/>
        <end position="372"/>
    </location>
</feature>
<proteinExistence type="predicted"/>
<feature type="domain" description="CBM20" evidence="2">
    <location>
        <begin position="80"/>
        <end position="183"/>
    </location>
</feature>
<organism evidence="3 4">
    <name type="scientific">Coccomyxa subellipsoidea (strain C-169)</name>
    <name type="common">Green microalga</name>
    <dbReference type="NCBI Taxonomy" id="574566"/>
    <lineage>
        <taxon>Eukaryota</taxon>
        <taxon>Viridiplantae</taxon>
        <taxon>Chlorophyta</taxon>
        <taxon>core chlorophytes</taxon>
        <taxon>Trebouxiophyceae</taxon>
        <taxon>Trebouxiophyceae incertae sedis</taxon>
        <taxon>Coccomyxaceae</taxon>
        <taxon>Coccomyxa</taxon>
        <taxon>Coccomyxa subellipsoidea</taxon>
    </lineage>
</organism>
<dbReference type="InterPro" id="IPR013783">
    <property type="entry name" value="Ig-like_fold"/>
</dbReference>
<dbReference type="InterPro" id="IPR013784">
    <property type="entry name" value="Carb-bd-like_fold"/>
</dbReference>
<dbReference type="GeneID" id="17037765"/>
<dbReference type="PANTHER" id="PTHR37231:SF2">
    <property type="entry name" value="EXPRESSED PROTEIN"/>
    <property type="match status" value="1"/>
</dbReference>
<dbReference type="GO" id="GO:2001070">
    <property type="term" value="F:starch binding"/>
    <property type="evidence" value="ECO:0007669"/>
    <property type="project" value="InterPro"/>
</dbReference>
<dbReference type="AlphaFoldDB" id="I0YN24"/>
<evidence type="ECO:0000259" key="2">
    <source>
        <dbReference type="PROSITE" id="PS51166"/>
    </source>
</evidence>